<proteinExistence type="predicted"/>
<accession>A0ABU1LQ80</accession>
<protein>
    <submittedName>
        <fullName evidence="1">Uncharacterized protein</fullName>
    </submittedName>
</protein>
<name>A0ABU1LQ80_9BURK</name>
<reference evidence="1 2" key="1">
    <citation type="submission" date="2023-07" db="EMBL/GenBank/DDBJ databases">
        <title>Sorghum-associated microbial communities from plants grown in Nebraska, USA.</title>
        <authorList>
            <person name="Schachtman D."/>
        </authorList>
    </citation>
    <scope>NUCLEOTIDE SEQUENCE [LARGE SCALE GENOMIC DNA]</scope>
    <source>
        <strain evidence="1 2">DS1316</strain>
    </source>
</reference>
<sequence>MIVVLPSPDLSTSTETCFTCATTIVLSGVLPGEGMLPGGLLSFRFLSSLLSWLAELFPQQPNGVFAVIPGQSHELIENADPFTERRDAIPQLQLLPSTPCVSSC</sequence>
<dbReference type="EMBL" id="JAVDRP010000004">
    <property type="protein sequence ID" value="MDR6408912.1"/>
    <property type="molecule type" value="Genomic_DNA"/>
</dbReference>
<evidence type="ECO:0000313" key="1">
    <source>
        <dbReference type="EMBL" id="MDR6408912.1"/>
    </source>
</evidence>
<gene>
    <name evidence="1" type="ORF">J2804_002316</name>
</gene>
<dbReference type="RefSeq" id="WP_310120263.1">
    <property type="nucleotide sequence ID" value="NZ_JAVDQV010000006.1"/>
</dbReference>
<keyword evidence="2" id="KW-1185">Reference proteome</keyword>
<evidence type="ECO:0000313" key="2">
    <source>
        <dbReference type="Proteomes" id="UP001264340"/>
    </source>
</evidence>
<comment type="caution">
    <text evidence="1">The sequence shown here is derived from an EMBL/GenBank/DDBJ whole genome shotgun (WGS) entry which is preliminary data.</text>
</comment>
<dbReference type="Proteomes" id="UP001264340">
    <property type="component" value="Unassembled WGS sequence"/>
</dbReference>
<organism evidence="1 2">
    <name type="scientific">Paraburkholderia terricola</name>
    <dbReference type="NCBI Taxonomy" id="169427"/>
    <lineage>
        <taxon>Bacteria</taxon>
        <taxon>Pseudomonadati</taxon>
        <taxon>Pseudomonadota</taxon>
        <taxon>Betaproteobacteria</taxon>
        <taxon>Burkholderiales</taxon>
        <taxon>Burkholderiaceae</taxon>
        <taxon>Paraburkholderia</taxon>
    </lineage>
</organism>